<evidence type="ECO:0000313" key="2">
    <source>
        <dbReference type="Proteomes" id="UP000026961"/>
    </source>
</evidence>
<evidence type="ECO:0000313" key="1">
    <source>
        <dbReference type="EnsemblPlants" id="OGLUM08G16800.1"/>
    </source>
</evidence>
<dbReference type="AlphaFoldDB" id="A0A0E0AVV7"/>
<protein>
    <submittedName>
        <fullName evidence="1">Uncharacterized protein</fullName>
    </submittedName>
</protein>
<reference evidence="1" key="1">
    <citation type="submission" date="2015-04" db="UniProtKB">
        <authorList>
            <consortium name="EnsemblPlants"/>
        </authorList>
    </citation>
    <scope>IDENTIFICATION</scope>
</reference>
<dbReference type="Proteomes" id="UP000026961">
    <property type="component" value="Chromosome 8"/>
</dbReference>
<keyword evidence="2" id="KW-1185">Reference proteome</keyword>
<organism evidence="1">
    <name type="scientific">Oryza glumipatula</name>
    <dbReference type="NCBI Taxonomy" id="40148"/>
    <lineage>
        <taxon>Eukaryota</taxon>
        <taxon>Viridiplantae</taxon>
        <taxon>Streptophyta</taxon>
        <taxon>Embryophyta</taxon>
        <taxon>Tracheophyta</taxon>
        <taxon>Spermatophyta</taxon>
        <taxon>Magnoliopsida</taxon>
        <taxon>Liliopsida</taxon>
        <taxon>Poales</taxon>
        <taxon>Poaceae</taxon>
        <taxon>BOP clade</taxon>
        <taxon>Oryzoideae</taxon>
        <taxon>Oryzeae</taxon>
        <taxon>Oryzinae</taxon>
        <taxon>Oryza</taxon>
    </lineage>
</organism>
<accession>A0A0E0AVV7</accession>
<dbReference type="HOGENOM" id="CLU_3433298_0_0_1"/>
<reference evidence="1" key="2">
    <citation type="submission" date="2018-05" db="EMBL/GenBank/DDBJ databases">
        <title>OgluRS3 (Oryza glumaepatula Reference Sequence Version 3).</title>
        <authorList>
            <person name="Zhang J."/>
            <person name="Kudrna D."/>
            <person name="Lee S."/>
            <person name="Talag J."/>
            <person name="Welchert J."/>
            <person name="Wing R.A."/>
        </authorList>
    </citation>
    <scope>NUCLEOTIDE SEQUENCE [LARGE SCALE GENOMIC DNA]</scope>
</reference>
<dbReference type="Gramene" id="OGLUM08G16800.1">
    <property type="protein sequence ID" value="OGLUM08G16800.1"/>
    <property type="gene ID" value="OGLUM08G16800"/>
</dbReference>
<proteinExistence type="predicted"/>
<name>A0A0E0AVV7_9ORYZ</name>
<dbReference type="EnsemblPlants" id="OGLUM08G16800.1">
    <property type="protein sequence ID" value="OGLUM08G16800.1"/>
    <property type="gene ID" value="OGLUM08G16800"/>
</dbReference>
<sequence length="16" mass="1700">MEIIAATATLSRPVVK</sequence>